<reference evidence="2" key="1">
    <citation type="submission" date="2020-10" db="EMBL/GenBank/DDBJ databases">
        <authorList>
            <person name="Castelo-Branco R."/>
            <person name="Eusebio N."/>
            <person name="Adriana R."/>
            <person name="Vieira A."/>
            <person name="Brugerolle De Fraissinette N."/>
            <person name="Rezende De Castro R."/>
            <person name="Schneider M.P."/>
            <person name="Vasconcelos V."/>
            <person name="Leao P.N."/>
        </authorList>
    </citation>
    <scope>NUCLEOTIDE SEQUENCE</scope>
    <source>
        <strain evidence="2">LEGE 11467</strain>
    </source>
</reference>
<feature type="non-terminal residue" evidence="2">
    <location>
        <position position="49"/>
    </location>
</feature>
<protein>
    <submittedName>
        <fullName evidence="2">Endonuclease/exonuclease/phosphatase family protein</fullName>
    </submittedName>
</protein>
<dbReference type="PANTHER" id="PTHR43250">
    <property type="entry name" value="EXODEOXYRIBONUCLEASE III"/>
    <property type="match status" value="1"/>
</dbReference>
<dbReference type="InterPro" id="IPR005135">
    <property type="entry name" value="Endo/exonuclease/phosphatase"/>
</dbReference>
<dbReference type="InterPro" id="IPR037493">
    <property type="entry name" value="ExoIII-like"/>
</dbReference>
<keyword evidence="2" id="KW-0255">Endonuclease</keyword>
<name>A0A928W1D2_9CYAN</name>
<evidence type="ECO:0000313" key="2">
    <source>
        <dbReference type="EMBL" id="MBE9041475.1"/>
    </source>
</evidence>
<dbReference type="EMBL" id="JADEXN010000201">
    <property type="protein sequence ID" value="MBE9041475.1"/>
    <property type="molecule type" value="Genomic_DNA"/>
</dbReference>
<organism evidence="2 3">
    <name type="scientific">Zarconia navalis LEGE 11467</name>
    <dbReference type="NCBI Taxonomy" id="1828826"/>
    <lineage>
        <taxon>Bacteria</taxon>
        <taxon>Bacillati</taxon>
        <taxon>Cyanobacteriota</taxon>
        <taxon>Cyanophyceae</taxon>
        <taxon>Oscillatoriophycideae</taxon>
        <taxon>Oscillatoriales</taxon>
        <taxon>Oscillatoriales incertae sedis</taxon>
        <taxon>Zarconia</taxon>
        <taxon>Zarconia navalis</taxon>
    </lineage>
</organism>
<dbReference type="RefSeq" id="WP_264321690.1">
    <property type="nucleotide sequence ID" value="NZ_JADEXN010000201.1"/>
</dbReference>
<sequence>MKIATWNVNSIRTRQEIVVEWLQETKVDILCLQETKVVDEIFPRKAFEE</sequence>
<dbReference type="Gene3D" id="3.60.10.10">
    <property type="entry name" value="Endonuclease/exonuclease/phosphatase"/>
    <property type="match status" value="1"/>
</dbReference>
<dbReference type="SUPFAM" id="SSF56219">
    <property type="entry name" value="DNase I-like"/>
    <property type="match status" value="1"/>
</dbReference>
<dbReference type="Proteomes" id="UP000621799">
    <property type="component" value="Unassembled WGS sequence"/>
</dbReference>
<evidence type="ECO:0000313" key="3">
    <source>
        <dbReference type="Proteomes" id="UP000621799"/>
    </source>
</evidence>
<accession>A0A928W1D2</accession>
<dbReference type="Pfam" id="PF03372">
    <property type="entry name" value="Exo_endo_phos"/>
    <property type="match status" value="1"/>
</dbReference>
<feature type="domain" description="Endonuclease/exonuclease/phosphatase" evidence="1">
    <location>
        <begin position="4"/>
        <end position="46"/>
    </location>
</feature>
<keyword evidence="2" id="KW-0378">Hydrolase</keyword>
<dbReference type="GO" id="GO:0008311">
    <property type="term" value="F:double-stranded DNA 3'-5' DNA exonuclease activity"/>
    <property type="evidence" value="ECO:0007669"/>
    <property type="project" value="InterPro"/>
</dbReference>
<dbReference type="GO" id="GO:0006281">
    <property type="term" value="P:DNA repair"/>
    <property type="evidence" value="ECO:0007669"/>
    <property type="project" value="InterPro"/>
</dbReference>
<proteinExistence type="predicted"/>
<dbReference type="PANTHER" id="PTHR43250:SF2">
    <property type="entry name" value="EXODEOXYRIBONUCLEASE III"/>
    <property type="match status" value="1"/>
</dbReference>
<keyword evidence="3" id="KW-1185">Reference proteome</keyword>
<dbReference type="AlphaFoldDB" id="A0A928W1D2"/>
<evidence type="ECO:0000259" key="1">
    <source>
        <dbReference type="Pfam" id="PF03372"/>
    </source>
</evidence>
<dbReference type="GO" id="GO:0004519">
    <property type="term" value="F:endonuclease activity"/>
    <property type="evidence" value="ECO:0007669"/>
    <property type="project" value="UniProtKB-KW"/>
</dbReference>
<dbReference type="InterPro" id="IPR036691">
    <property type="entry name" value="Endo/exonu/phosph_ase_sf"/>
</dbReference>
<keyword evidence="2" id="KW-0540">Nuclease</keyword>
<comment type="caution">
    <text evidence="2">The sequence shown here is derived from an EMBL/GenBank/DDBJ whole genome shotgun (WGS) entry which is preliminary data.</text>
</comment>
<gene>
    <name evidence="2" type="ORF">IQ235_11850</name>
</gene>